<organism evidence="1 2">
    <name type="scientific">Glomus cerebriforme</name>
    <dbReference type="NCBI Taxonomy" id="658196"/>
    <lineage>
        <taxon>Eukaryota</taxon>
        <taxon>Fungi</taxon>
        <taxon>Fungi incertae sedis</taxon>
        <taxon>Mucoromycota</taxon>
        <taxon>Glomeromycotina</taxon>
        <taxon>Glomeromycetes</taxon>
        <taxon>Glomerales</taxon>
        <taxon>Glomeraceae</taxon>
        <taxon>Glomus</taxon>
    </lineage>
</organism>
<keyword evidence="2" id="KW-1185">Reference proteome</keyword>
<accession>A0A397SIH5</accession>
<protein>
    <submittedName>
        <fullName evidence="1">Uncharacterized protein</fullName>
    </submittedName>
</protein>
<gene>
    <name evidence="1" type="ORF">C1645_831879</name>
</gene>
<dbReference type="EMBL" id="QKYT01000474">
    <property type="protein sequence ID" value="RIA84689.1"/>
    <property type="molecule type" value="Genomic_DNA"/>
</dbReference>
<comment type="caution">
    <text evidence="1">The sequence shown here is derived from an EMBL/GenBank/DDBJ whole genome shotgun (WGS) entry which is preliminary data.</text>
</comment>
<evidence type="ECO:0000313" key="1">
    <source>
        <dbReference type="EMBL" id="RIA84689.1"/>
    </source>
</evidence>
<sequence>MTNIIEALDAQINIEKEIQKHFSLWIIEELYNQIYESVLYQCKKISIKYTFEFNEDQLICNYCFLICNWTLKLSYLALGLGLKLGISIFRVFEIIKDCYDFWQTYLKALIASISNDLIKQITEYSKLIDKAVNDLLENNDQKNLNDIILSYIVKKEEKCETEAQLRDTESQNLSSIIRLEDSCHSSHGGGSRGKSDKHQPDTSWLQLTYVKVAFLPPTTSHLQPLNRKTRILSSLSDKEKENASETQQEVRNNEITDIDRIIREFDIDDLPAISLTDALNSFFQDQEEILTENILNKNNIIKLIQEEMRNDDDNNDSEEEEILVSPGDALKFLQT</sequence>
<proteinExistence type="predicted"/>
<name>A0A397SIH5_9GLOM</name>
<reference evidence="1 2" key="1">
    <citation type="submission" date="2018-06" db="EMBL/GenBank/DDBJ databases">
        <title>Comparative genomics reveals the genomic features of Rhizophagus irregularis, R. cerebriforme, R. diaphanum and Gigaspora rosea, and their symbiotic lifestyle signature.</title>
        <authorList>
            <person name="Morin E."/>
            <person name="San Clemente H."/>
            <person name="Chen E.C.H."/>
            <person name="De La Providencia I."/>
            <person name="Hainaut M."/>
            <person name="Kuo A."/>
            <person name="Kohler A."/>
            <person name="Murat C."/>
            <person name="Tang N."/>
            <person name="Roy S."/>
            <person name="Loubradou J."/>
            <person name="Henrissat B."/>
            <person name="Grigoriev I.V."/>
            <person name="Corradi N."/>
            <person name="Roux C."/>
            <person name="Martin F.M."/>
        </authorList>
    </citation>
    <scope>NUCLEOTIDE SEQUENCE [LARGE SCALE GENOMIC DNA]</scope>
    <source>
        <strain evidence="1 2">DAOM 227022</strain>
    </source>
</reference>
<evidence type="ECO:0000313" key="2">
    <source>
        <dbReference type="Proteomes" id="UP000265703"/>
    </source>
</evidence>
<dbReference type="AlphaFoldDB" id="A0A397SIH5"/>
<dbReference type="Proteomes" id="UP000265703">
    <property type="component" value="Unassembled WGS sequence"/>
</dbReference>